<evidence type="ECO:0000313" key="2">
    <source>
        <dbReference type="Proteomes" id="UP000550707"/>
    </source>
</evidence>
<reference evidence="1 2" key="1">
    <citation type="journal article" date="2020" name="Nature">
        <title>Six reference-quality genomes reveal evolution of bat adaptations.</title>
        <authorList>
            <person name="Jebb D."/>
            <person name="Huang Z."/>
            <person name="Pippel M."/>
            <person name="Hughes G.M."/>
            <person name="Lavrichenko K."/>
            <person name="Devanna P."/>
            <person name="Winkler S."/>
            <person name="Jermiin L.S."/>
            <person name="Skirmuntt E.C."/>
            <person name="Katzourakis A."/>
            <person name="Burkitt-Gray L."/>
            <person name="Ray D.A."/>
            <person name="Sullivan K.A.M."/>
            <person name="Roscito J.G."/>
            <person name="Kirilenko B.M."/>
            <person name="Davalos L.M."/>
            <person name="Corthals A.P."/>
            <person name="Power M.L."/>
            <person name="Jones G."/>
            <person name="Ransome R.D."/>
            <person name="Dechmann D.K.N."/>
            <person name="Locatelli A.G."/>
            <person name="Puechmaille S.J."/>
            <person name="Fedrigo O."/>
            <person name="Jarvis E.D."/>
            <person name="Hiller M."/>
            <person name="Vernes S.C."/>
            <person name="Myers E.W."/>
            <person name="Teeling E.C."/>
        </authorList>
    </citation>
    <scope>NUCLEOTIDE SEQUENCE [LARGE SCALE GENOMIC DNA]</scope>
    <source>
        <strain evidence="1">MMolMol1</strain>
        <tissue evidence="1">Muscle</tissue>
    </source>
</reference>
<evidence type="ECO:0000313" key="1">
    <source>
        <dbReference type="EMBL" id="KAF6412641.1"/>
    </source>
</evidence>
<accession>A0A7J8CP41</accession>
<dbReference type="InParanoid" id="A0A7J8CP41"/>
<name>A0A7J8CP41_MOLMO</name>
<keyword evidence="2" id="KW-1185">Reference proteome</keyword>
<organism evidence="1 2">
    <name type="scientific">Molossus molossus</name>
    <name type="common">Pallas' mastiff bat</name>
    <name type="synonym">Vespertilio molossus</name>
    <dbReference type="NCBI Taxonomy" id="27622"/>
    <lineage>
        <taxon>Eukaryota</taxon>
        <taxon>Metazoa</taxon>
        <taxon>Chordata</taxon>
        <taxon>Craniata</taxon>
        <taxon>Vertebrata</taxon>
        <taxon>Euteleostomi</taxon>
        <taxon>Mammalia</taxon>
        <taxon>Eutheria</taxon>
        <taxon>Laurasiatheria</taxon>
        <taxon>Chiroptera</taxon>
        <taxon>Yangochiroptera</taxon>
        <taxon>Molossidae</taxon>
        <taxon>Molossus</taxon>
    </lineage>
</organism>
<sequence>MSCRQNQQKCQLPAKCFPKCPPKCPPQAPQAPQAPAPCTVARPAPCPVPAPGRRVPSCCLSALGDCCCLLSHRLPGVCLDPPQPSTCCERETSGCSGCCHGLGGCS</sequence>
<dbReference type="Proteomes" id="UP000550707">
    <property type="component" value="Unassembled WGS sequence"/>
</dbReference>
<protein>
    <submittedName>
        <fullName evidence="1">Uncharacterized protein</fullName>
    </submittedName>
</protein>
<gene>
    <name evidence="1" type="ORF">HJG59_000563</name>
</gene>
<dbReference type="EMBL" id="JACASF010000020">
    <property type="protein sequence ID" value="KAF6412641.1"/>
    <property type="molecule type" value="Genomic_DNA"/>
</dbReference>
<dbReference type="AlphaFoldDB" id="A0A7J8CP41"/>
<comment type="caution">
    <text evidence="1">The sequence shown here is derived from an EMBL/GenBank/DDBJ whole genome shotgun (WGS) entry which is preliminary data.</text>
</comment>
<proteinExistence type="predicted"/>